<dbReference type="Proteomes" id="UP000053317">
    <property type="component" value="Unassembled WGS sequence"/>
</dbReference>
<evidence type="ECO:0000259" key="5">
    <source>
        <dbReference type="Pfam" id="PF01494"/>
    </source>
</evidence>
<sequence>MAPFKVIIAGGSLVGLSLALIFERLGIDYEVFEKGEIAPQLGASIGLHPHSLKILEQLGVWGDIEKHILPLQRRFHYDENLKCFEDSWVLRDIEENLHRPIIFMPRCDALKILYSHIQNKQKIFDHTAVHSYEENNEGVKVTTSDGKVHQCDMLIGADGIHSQVRKRMSEEIAKEDQALSKAINEGFTAEYKTLFAISQNDPQSPFLPDAAVQNTYYDGYSGVVAAGVPGLAFWFLFVKIPKSKTPNCPRYTEEDANNLAKQYSHVKFGPGYTLGDLWNKLVKSTLVPMEEGVLKKWSHGRVLLMGDAVHKLTTPQATVNPGLGGNLAYEGIAHFTNLLHSLLLQNPNPSIAELTTLFNTFETRHRPRATTVVNLSGSITRYEAQEAWYLKYASRYIVPLVSDKIKANLYSNFSRGGPHLEFLPLPERDREEQELTENKKKMGNQGCLTVGRFIAIGGAVKEKKERKRRKKKQKKGSEAKFKSEFECECEIESEFIYWRGRGMAINQDMDSDLLVT</sequence>
<reference evidence="6 7" key="1">
    <citation type="submission" date="2015-05" db="EMBL/GenBank/DDBJ databases">
        <title>Distinctive expansion of gene families associated with plant cell wall degradation and secondary metabolism in the genomes of grapevine trunk pathogens.</title>
        <authorList>
            <person name="Lawrence D.P."/>
            <person name="Travadon R."/>
            <person name="Rolshausen P.E."/>
            <person name="Baumgartner K."/>
        </authorList>
    </citation>
    <scope>NUCLEOTIDE SEQUENCE [LARGE SCALE GENOMIC DNA]</scope>
    <source>
        <strain evidence="6">UCRPC4</strain>
    </source>
</reference>
<dbReference type="InterPro" id="IPR050562">
    <property type="entry name" value="FAD_mOase_fung"/>
</dbReference>
<evidence type="ECO:0000313" key="6">
    <source>
        <dbReference type="EMBL" id="KKY19784.1"/>
    </source>
</evidence>
<reference evidence="6 7" key="2">
    <citation type="submission" date="2015-05" db="EMBL/GenBank/DDBJ databases">
        <authorList>
            <person name="Morales-Cruz A."/>
            <person name="Amrine K.C."/>
            <person name="Cantu D."/>
        </authorList>
    </citation>
    <scope>NUCLEOTIDE SEQUENCE [LARGE SCALE GENOMIC DNA]</scope>
    <source>
        <strain evidence="6">UCRPC4</strain>
    </source>
</reference>
<evidence type="ECO:0000256" key="1">
    <source>
        <dbReference type="ARBA" id="ARBA00007992"/>
    </source>
</evidence>
<dbReference type="GO" id="GO:0004497">
    <property type="term" value="F:monooxygenase activity"/>
    <property type="evidence" value="ECO:0007669"/>
    <property type="project" value="UniProtKB-KW"/>
</dbReference>
<dbReference type="Gene3D" id="3.50.50.60">
    <property type="entry name" value="FAD/NAD(P)-binding domain"/>
    <property type="match status" value="1"/>
</dbReference>
<dbReference type="InterPro" id="IPR002938">
    <property type="entry name" value="FAD-bd"/>
</dbReference>
<keyword evidence="3" id="KW-0274">FAD</keyword>
<feature type="domain" description="FAD-binding" evidence="5">
    <location>
        <begin position="5"/>
        <end position="342"/>
    </location>
</feature>
<comment type="caution">
    <text evidence="6">The sequence shown here is derived from an EMBL/GenBank/DDBJ whole genome shotgun (WGS) entry which is preliminary data.</text>
</comment>
<accession>A0A0G2EBA9</accession>
<dbReference type="EMBL" id="LCWF01000105">
    <property type="protein sequence ID" value="KKY19784.1"/>
    <property type="molecule type" value="Genomic_DNA"/>
</dbReference>
<proteinExistence type="inferred from homology"/>
<dbReference type="PANTHER" id="PTHR47356:SF2">
    <property type="entry name" value="FAD-BINDING DOMAIN-CONTAINING PROTEIN-RELATED"/>
    <property type="match status" value="1"/>
</dbReference>
<dbReference type="InterPro" id="IPR036188">
    <property type="entry name" value="FAD/NAD-bd_sf"/>
</dbReference>
<dbReference type="PRINTS" id="PR00420">
    <property type="entry name" value="RNGMNOXGNASE"/>
</dbReference>
<gene>
    <name evidence="6" type="ORF">UCRPC4_g04391</name>
</gene>
<protein>
    <submittedName>
        <fullName evidence="6">Putative monooxygenase fad-binding protein</fullName>
    </submittedName>
</protein>
<dbReference type="OrthoDB" id="2431938at2759"/>
<dbReference type="SUPFAM" id="SSF51905">
    <property type="entry name" value="FAD/NAD(P)-binding domain"/>
    <property type="match status" value="1"/>
</dbReference>
<dbReference type="Pfam" id="PF01494">
    <property type="entry name" value="FAD_binding_3"/>
    <property type="match status" value="1"/>
</dbReference>
<comment type="similarity">
    <text evidence="1">Belongs to the paxM FAD-dependent monooxygenase family.</text>
</comment>
<keyword evidence="4" id="KW-0560">Oxidoreductase</keyword>
<dbReference type="GO" id="GO:0071949">
    <property type="term" value="F:FAD binding"/>
    <property type="evidence" value="ECO:0007669"/>
    <property type="project" value="InterPro"/>
</dbReference>
<dbReference type="PANTHER" id="PTHR47356">
    <property type="entry name" value="FAD-DEPENDENT MONOOXYGENASE ASQG-RELATED"/>
    <property type="match status" value="1"/>
</dbReference>
<evidence type="ECO:0000256" key="2">
    <source>
        <dbReference type="ARBA" id="ARBA00022630"/>
    </source>
</evidence>
<evidence type="ECO:0000256" key="4">
    <source>
        <dbReference type="ARBA" id="ARBA00023002"/>
    </source>
</evidence>
<keyword evidence="2" id="KW-0285">Flavoprotein</keyword>
<evidence type="ECO:0000256" key="3">
    <source>
        <dbReference type="ARBA" id="ARBA00022827"/>
    </source>
</evidence>
<organism evidence="6 7">
    <name type="scientific">Phaeomoniella chlamydospora</name>
    <name type="common">Phaeoacremonium chlamydosporum</name>
    <dbReference type="NCBI Taxonomy" id="158046"/>
    <lineage>
        <taxon>Eukaryota</taxon>
        <taxon>Fungi</taxon>
        <taxon>Dikarya</taxon>
        <taxon>Ascomycota</taxon>
        <taxon>Pezizomycotina</taxon>
        <taxon>Eurotiomycetes</taxon>
        <taxon>Chaetothyriomycetidae</taxon>
        <taxon>Phaeomoniellales</taxon>
        <taxon>Phaeomoniellaceae</taxon>
        <taxon>Phaeomoniella</taxon>
    </lineage>
</organism>
<keyword evidence="6" id="KW-0503">Monooxygenase</keyword>
<keyword evidence="7" id="KW-1185">Reference proteome</keyword>
<evidence type="ECO:0000313" key="7">
    <source>
        <dbReference type="Proteomes" id="UP000053317"/>
    </source>
</evidence>
<name>A0A0G2EBA9_PHACM</name>
<dbReference type="AlphaFoldDB" id="A0A0G2EBA9"/>